<feature type="transmembrane region" description="Helical" evidence="1">
    <location>
        <begin position="78"/>
        <end position="101"/>
    </location>
</feature>
<dbReference type="RefSeq" id="WP_019617545.1">
    <property type="nucleotide sequence ID" value="NZ_JBHUNE010000008.1"/>
</dbReference>
<evidence type="ECO:0000313" key="2">
    <source>
        <dbReference type="EMBL" id="MFD2758873.1"/>
    </source>
</evidence>
<proteinExistence type="predicted"/>
<gene>
    <name evidence="2" type="ORF">ACFSW7_10840</name>
</gene>
<organism evidence="2 3">
    <name type="scientific">Gulosibacter faecalis</name>
    <dbReference type="NCBI Taxonomy" id="272240"/>
    <lineage>
        <taxon>Bacteria</taxon>
        <taxon>Bacillati</taxon>
        <taxon>Actinomycetota</taxon>
        <taxon>Actinomycetes</taxon>
        <taxon>Micrococcales</taxon>
        <taxon>Microbacteriaceae</taxon>
        <taxon>Gulosibacter</taxon>
    </lineage>
</organism>
<comment type="caution">
    <text evidence="2">The sequence shown here is derived from an EMBL/GenBank/DDBJ whole genome shotgun (WGS) entry which is preliminary data.</text>
</comment>
<dbReference type="Proteomes" id="UP001597492">
    <property type="component" value="Unassembled WGS sequence"/>
</dbReference>
<protein>
    <recommendedName>
        <fullName evidence="4">DUF3137 domain-containing protein</fullName>
    </recommendedName>
</protein>
<feature type="transmembrane region" description="Helical" evidence="1">
    <location>
        <begin position="36"/>
        <end position="58"/>
    </location>
</feature>
<dbReference type="EMBL" id="JBHUNE010000008">
    <property type="protein sequence ID" value="MFD2758873.1"/>
    <property type="molecule type" value="Genomic_DNA"/>
</dbReference>
<accession>A0ABW5UYT2</accession>
<evidence type="ECO:0008006" key="4">
    <source>
        <dbReference type="Google" id="ProtNLM"/>
    </source>
</evidence>
<keyword evidence="1" id="KW-0812">Transmembrane</keyword>
<reference evidence="3" key="1">
    <citation type="journal article" date="2019" name="Int. J. Syst. Evol. Microbiol.">
        <title>The Global Catalogue of Microorganisms (GCM) 10K type strain sequencing project: providing services to taxonomists for standard genome sequencing and annotation.</title>
        <authorList>
            <consortium name="The Broad Institute Genomics Platform"/>
            <consortium name="The Broad Institute Genome Sequencing Center for Infectious Disease"/>
            <person name="Wu L."/>
            <person name="Ma J."/>
        </authorList>
    </citation>
    <scope>NUCLEOTIDE SEQUENCE [LARGE SCALE GENOMIC DNA]</scope>
    <source>
        <strain evidence="3">TISTR 1514</strain>
    </source>
</reference>
<keyword evidence="3" id="KW-1185">Reference proteome</keyword>
<evidence type="ECO:0000256" key="1">
    <source>
        <dbReference type="SAM" id="Phobius"/>
    </source>
</evidence>
<name>A0ABW5UYT2_9MICO</name>
<evidence type="ECO:0000313" key="3">
    <source>
        <dbReference type="Proteomes" id="UP001597492"/>
    </source>
</evidence>
<keyword evidence="1" id="KW-0472">Membrane</keyword>
<sequence length="313" mass="34362">MTADRFAPLTQFDLTALSRRGGSLIGAFRSARATGIVVLAISSILGLITIATLAGSIVQLVTGVDRTDFAGPTAARLTAIPGAVFSLVLLGVAVFFVVRFFNAGFRRQRMAEFARTNGLEFVGYRSGAQLRGVGFQAPGDARWHEHVVRGSLPGARFEVGNFEVTEQSKSRSGKSRTTTVVRFAYLAVRLPVKLPHTFFDATQNGKWRVFGTDLVRWDLEGDFPSQFRTFTERGRERDMLEIITPDVMQIFSDHGLDHDIELTGDLLILMRPGANVADPATIGELLGVGSTVASKLDERLRSWQRPGQERNHP</sequence>
<keyword evidence="1" id="KW-1133">Transmembrane helix</keyword>